<dbReference type="GeneID" id="95389252"/>
<sequence length="149" mass="17443">MPESQVLSWRRRLVWLMWPWWALAVSHDRYPGQLSLPLSFPERRFRIWSYMPSHSELVLRTEFQPGAPHIELLFKPVYQINLPAAMPDGLVVDIDERVQGEADAVTFVVSNDHFCGRVLADYLFLGQEERSRYSPFSLFHGYLGSEFSR</sequence>
<protein>
    <submittedName>
        <fullName evidence="1">Uncharacterized protein</fullName>
    </submittedName>
</protein>
<evidence type="ECO:0000313" key="1">
    <source>
        <dbReference type="EMBL" id="MBB3726918.1"/>
    </source>
</evidence>
<proteinExistence type="predicted"/>
<comment type="caution">
    <text evidence="1">The sequence shown here is derived from an EMBL/GenBank/DDBJ whole genome shotgun (WGS) entry which is preliminary data.</text>
</comment>
<dbReference type="EMBL" id="JACIBV010000001">
    <property type="protein sequence ID" value="MBB3726918.1"/>
    <property type="molecule type" value="Genomic_DNA"/>
</dbReference>
<dbReference type="Proteomes" id="UP000579945">
    <property type="component" value="Unassembled WGS sequence"/>
</dbReference>
<gene>
    <name evidence="1" type="ORF">FHR33_002778</name>
</gene>
<reference evidence="1 2" key="1">
    <citation type="submission" date="2020-08" db="EMBL/GenBank/DDBJ databases">
        <title>Sequencing the genomes of 1000 actinobacteria strains.</title>
        <authorList>
            <person name="Klenk H.-P."/>
        </authorList>
    </citation>
    <scope>NUCLEOTIDE SEQUENCE [LARGE SCALE GENOMIC DNA]</scope>
    <source>
        <strain evidence="1 2">DSM 44320</strain>
    </source>
</reference>
<organism evidence="1 2">
    <name type="scientific">Nonomuraea dietziae</name>
    <dbReference type="NCBI Taxonomy" id="65515"/>
    <lineage>
        <taxon>Bacteria</taxon>
        <taxon>Bacillati</taxon>
        <taxon>Actinomycetota</taxon>
        <taxon>Actinomycetes</taxon>
        <taxon>Streptosporangiales</taxon>
        <taxon>Streptosporangiaceae</taxon>
        <taxon>Nonomuraea</taxon>
    </lineage>
</organism>
<dbReference type="RefSeq" id="WP_183646812.1">
    <property type="nucleotide sequence ID" value="NZ_BAAAXX010000143.1"/>
</dbReference>
<evidence type="ECO:0000313" key="2">
    <source>
        <dbReference type="Proteomes" id="UP000579945"/>
    </source>
</evidence>
<keyword evidence="2" id="KW-1185">Reference proteome</keyword>
<dbReference type="AlphaFoldDB" id="A0A7W5Y756"/>
<name>A0A7W5Y756_9ACTN</name>
<accession>A0A7W5Y756</accession>